<dbReference type="Proteomes" id="UP000607645">
    <property type="component" value="Unassembled WGS sequence"/>
</dbReference>
<dbReference type="Pfam" id="PF02026">
    <property type="entry name" value="RyR"/>
    <property type="match status" value="1"/>
</dbReference>
<organism evidence="2 3">
    <name type="scientific">Lawsonibacter faecis</name>
    <dbReference type="NCBI Taxonomy" id="2763052"/>
    <lineage>
        <taxon>Bacteria</taxon>
        <taxon>Bacillati</taxon>
        <taxon>Bacillota</taxon>
        <taxon>Clostridia</taxon>
        <taxon>Eubacteriales</taxon>
        <taxon>Oscillospiraceae</taxon>
        <taxon>Lawsonibacter</taxon>
    </lineage>
</organism>
<keyword evidence="3" id="KW-1185">Reference proteome</keyword>
<dbReference type="Gene3D" id="6.20.350.10">
    <property type="match status" value="1"/>
</dbReference>
<accession>A0A8J6JM21</accession>
<dbReference type="InterPro" id="IPR003032">
    <property type="entry name" value="Ryanodine_rcpt"/>
</dbReference>
<proteinExistence type="predicted"/>
<evidence type="ECO:0000259" key="1">
    <source>
        <dbReference type="Pfam" id="PF02026"/>
    </source>
</evidence>
<evidence type="ECO:0000313" key="3">
    <source>
        <dbReference type="Proteomes" id="UP000607645"/>
    </source>
</evidence>
<dbReference type="AlphaFoldDB" id="A0A8J6JM21"/>
<reference evidence="2" key="1">
    <citation type="submission" date="2020-08" db="EMBL/GenBank/DDBJ databases">
        <title>Genome public.</title>
        <authorList>
            <person name="Liu C."/>
            <person name="Sun Q."/>
        </authorList>
    </citation>
    <scope>NUCLEOTIDE SEQUENCE</scope>
    <source>
        <strain evidence="2">NSJ-52</strain>
    </source>
</reference>
<sequence>MNPYSAQILSYFDALTMDSDRGGVHDYKSLLRSTVSAFLDRPDKERAFEVYSMFFDCYRVKLQGSASFIDLLDTLKSYEENAATLLDKQRDHYVHSVNVFLLGLAVYAVNPRYREVFRTASYEAVPYAGRRSTPGEEFLFQWGVAALFHDIGYPVEITSNQVKKFVSLVSGEAGRSDVGPYVGYQHFDALNRIAEVLYPEDYAAPFWAMTRLEPGALDPFAPLDLLSANLSMAFGVDLSAVKSALDGFLPAMQKSGFVDHGFYSALILLKWYGYLAQRSGAGTALLFGPILSAAGAILLHNYYKNVLQKPPFSLGLLEPEQHPLGFLLILCDELQEWNREAYGILDRQRVLAADSELTLTEDLLSVRYLTYEGTLSPDFGPRKEEMFSRLLDLKAVFPQGIRITCTTRTDLYIAAIRRADGALVPRPLLENLEQLARTIHENYNRTQLERHPEQPLAYPTWEELPDDLKYSNIRQARAMFDKLTACGYAAGEPGGENEVAGFTPEQVESLARDEHDSWYAERRQSGWSFGPEKDVEHKLSPYMIPYDGLTEEIKELDRDAVRNVFPLIHSIGMAIYHAG</sequence>
<evidence type="ECO:0000313" key="2">
    <source>
        <dbReference type="EMBL" id="MBC5738503.1"/>
    </source>
</evidence>
<name>A0A8J6JM21_9FIRM</name>
<gene>
    <name evidence="2" type="ORF">H8S62_15935</name>
</gene>
<feature type="domain" description="Ryanodine receptor Ryr" evidence="1">
    <location>
        <begin position="506"/>
        <end position="575"/>
    </location>
</feature>
<dbReference type="EMBL" id="JACOPQ010000016">
    <property type="protein sequence ID" value="MBC5738503.1"/>
    <property type="molecule type" value="Genomic_DNA"/>
</dbReference>
<protein>
    <recommendedName>
        <fullName evidence="1">Ryanodine receptor Ryr domain-containing protein</fullName>
    </recommendedName>
</protein>
<comment type="caution">
    <text evidence="2">The sequence shown here is derived from an EMBL/GenBank/DDBJ whole genome shotgun (WGS) entry which is preliminary data.</text>
</comment>
<dbReference type="RefSeq" id="WP_155146800.1">
    <property type="nucleotide sequence ID" value="NZ_JACOPQ010000016.1"/>
</dbReference>